<evidence type="ECO:0000313" key="1">
    <source>
        <dbReference type="EMBL" id="VDK67815.1"/>
    </source>
</evidence>
<evidence type="ECO:0000313" key="2">
    <source>
        <dbReference type="Proteomes" id="UP000271889"/>
    </source>
</evidence>
<dbReference type="OrthoDB" id="7446186at2759"/>
<organism evidence="1 2">
    <name type="scientific">Cylicostephanus goldi</name>
    <name type="common">Nematode worm</name>
    <dbReference type="NCBI Taxonomy" id="71465"/>
    <lineage>
        <taxon>Eukaryota</taxon>
        <taxon>Metazoa</taxon>
        <taxon>Ecdysozoa</taxon>
        <taxon>Nematoda</taxon>
        <taxon>Chromadorea</taxon>
        <taxon>Rhabditida</taxon>
        <taxon>Rhabditina</taxon>
        <taxon>Rhabditomorpha</taxon>
        <taxon>Strongyloidea</taxon>
        <taxon>Strongylidae</taxon>
        <taxon>Cylicostephanus</taxon>
    </lineage>
</organism>
<name>A0A3P6SK80_CYLGO</name>
<dbReference type="GO" id="GO:0051721">
    <property type="term" value="F:protein phosphatase 2A binding"/>
    <property type="evidence" value="ECO:0007669"/>
    <property type="project" value="TreeGrafter"/>
</dbReference>
<protein>
    <submittedName>
        <fullName evidence="1">Uncharacterized protein</fullName>
    </submittedName>
</protein>
<dbReference type="PANTHER" id="PTHR12349">
    <property type="entry name" value="ANKYRIN REPEAT AND LEM DOMAIN-CONTAINING PROTEIN 2"/>
    <property type="match status" value="1"/>
</dbReference>
<accession>A0A3P6SK80</accession>
<proteinExistence type="predicted"/>
<keyword evidence="2" id="KW-1185">Reference proteome</keyword>
<sequence>MESGEEVTSPVYAVYYPGDIAKSPRNIYSTLKEAVKFANSPEGKSNGARFNRFGTPKQAMEFFASGECRSPQCSTSTPSVPFEPVIPHPSVSRLQMNDFKKAIEKGTIEAVTELIDTNPRFLVNTSGDTAAIVMVCFGKF</sequence>
<gene>
    <name evidence="1" type="ORF">CGOC_LOCUS6365</name>
</gene>
<reference evidence="1 2" key="1">
    <citation type="submission" date="2018-11" db="EMBL/GenBank/DDBJ databases">
        <authorList>
            <consortium name="Pathogen Informatics"/>
        </authorList>
    </citation>
    <scope>NUCLEOTIDE SEQUENCE [LARGE SCALE GENOMIC DNA]</scope>
</reference>
<dbReference type="EMBL" id="UYRV01020595">
    <property type="protein sequence ID" value="VDK67815.1"/>
    <property type="molecule type" value="Genomic_DNA"/>
</dbReference>
<dbReference type="Proteomes" id="UP000271889">
    <property type="component" value="Unassembled WGS sequence"/>
</dbReference>
<dbReference type="AlphaFoldDB" id="A0A3P6SK80"/>
<dbReference type="GO" id="GO:0005783">
    <property type="term" value="C:endoplasmic reticulum"/>
    <property type="evidence" value="ECO:0007669"/>
    <property type="project" value="TreeGrafter"/>
</dbReference>
<dbReference type="PANTHER" id="PTHR12349:SF4">
    <property type="entry name" value="ANKYRIN REPEAT AND LEM DOMAIN-CONTAINING PROTEIN 2"/>
    <property type="match status" value="1"/>
</dbReference>